<organism evidence="19 20">
    <name type="scientific">Pseudoatta argentina</name>
    <dbReference type="NCBI Taxonomy" id="621737"/>
    <lineage>
        <taxon>Eukaryota</taxon>
        <taxon>Metazoa</taxon>
        <taxon>Ecdysozoa</taxon>
        <taxon>Arthropoda</taxon>
        <taxon>Hexapoda</taxon>
        <taxon>Insecta</taxon>
        <taxon>Pterygota</taxon>
        <taxon>Neoptera</taxon>
        <taxon>Endopterygota</taxon>
        <taxon>Hymenoptera</taxon>
        <taxon>Apocrita</taxon>
        <taxon>Aculeata</taxon>
        <taxon>Formicoidea</taxon>
        <taxon>Formicidae</taxon>
        <taxon>Myrmicinae</taxon>
        <taxon>Pseudoatta</taxon>
    </lineage>
</organism>
<dbReference type="InterPro" id="IPR006317">
    <property type="entry name" value="Ubiquinol_cyt_c_Rdtase_Fe-S-su"/>
</dbReference>
<dbReference type="InterPro" id="IPR012101">
    <property type="entry name" value="Biotinidase-like_euk"/>
</dbReference>
<dbReference type="InterPro" id="IPR036922">
    <property type="entry name" value="Rieske_2Fe-2S_sf"/>
</dbReference>
<dbReference type="Gene3D" id="3.60.110.10">
    <property type="entry name" value="Carbon-nitrogen hydrolase"/>
    <property type="match status" value="1"/>
</dbReference>
<evidence type="ECO:0000256" key="9">
    <source>
        <dbReference type="ARBA" id="ARBA00022989"/>
    </source>
</evidence>
<dbReference type="Pfam" id="PF02921">
    <property type="entry name" value="UCR_TM"/>
    <property type="match status" value="1"/>
</dbReference>
<accession>A0A836FKM1</accession>
<feature type="signal peptide" evidence="16">
    <location>
        <begin position="1"/>
        <end position="21"/>
    </location>
</feature>
<dbReference type="CDD" id="cd03470">
    <property type="entry name" value="Rieske_cytochrome_bc1"/>
    <property type="match status" value="1"/>
</dbReference>
<keyword evidence="8" id="KW-0378">Hydrolase</keyword>
<evidence type="ECO:0000259" key="18">
    <source>
        <dbReference type="PROSITE" id="PS51296"/>
    </source>
</evidence>
<feature type="non-terminal residue" evidence="19">
    <location>
        <position position="1"/>
    </location>
</feature>
<evidence type="ECO:0000313" key="20">
    <source>
        <dbReference type="Proteomes" id="UP000668214"/>
    </source>
</evidence>
<dbReference type="Pfam" id="PF00795">
    <property type="entry name" value="CN_hydrolase"/>
    <property type="match status" value="1"/>
</dbReference>
<dbReference type="InterPro" id="IPR004192">
    <property type="entry name" value="Rieske_TM"/>
</dbReference>
<feature type="chain" id="PRO_5032753858" evidence="16">
    <location>
        <begin position="22"/>
        <end position="704"/>
    </location>
</feature>
<keyword evidence="13" id="KW-1015">Disulfide bond</keyword>
<dbReference type="GO" id="GO:0016811">
    <property type="term" value="F:hydrolase activity, acting on carbon-nitrogen (but not peptide) bonds, in linear amides"/>
    <property type="evidence" value="ECO:0007669"/>
    <property type="project" value="InterPro"/>
</dbReference>
<comment type="subcellular location">
    <subcellularLocation>
        <location evidence="1">Membrane</location>
        <topology evidence="1">Single-pass membrane protein</topology>
    </subcellularLocation>
</comment>
<evidence type="ECO:0000256" key="15">
    <source>
        <dbReference type="ARBA" id="ARBA00034078"/>
    </source>
</evidence>
<dbReference type="SUPFAM" id="SSF50022">
    <property type="entry name" value="ISP domain"/>
    <property type="match status" value="1"/>
</dbReference>
<evidence type="ECO:0000256" key="5">
    <source>
        <dbReference type="ARBA" id="ARBA00022714"/>
    </source>
</evidence>
<evidence type="ECO:0000256" key="8">
    <source>
        <dbReference type="ARBA" id="ARBA00022801"/>
    </source>
</evidence>
<keyword evidence="12" id="KW-0472">Membrane</keyword>
<dbReference type="PROSITE" id="PS51296">
    <property type="entry name" value="RIESKE"/>
    <property type="match status" value="1"/>
</dbReference>
<evidence type="ECO:0000256" key="4">
    <source>
        <dbReference type="ARBA" id="ARBA00022692"/>
    </source>
</evidence>
<dbReference type="CDD" id="cd07567">
    <property type="entry name" value="biotinidase_like"/>
    <property type="match status" value="1"/>
</dbReference>
<evidence type="ECO:0000259" key="17">
    <source>
        <dbReference type="PROSITE" id="PS50263"/>
    </source>
</evidence>
<dbReference type="SUPFAM" id="SSF56317">
    <property type="entry name" value="Carbon-nitrogen hydrolase"/>
    <property type="match status" value="1"/>
</dbReference>
<dbReference type="InterPro" id="IPR017941">
    <property type="entry name" value="Rieske_2Fe-2S"/>
</dbReference>
<evidence type="ECO:0000256" key="10">
    <source>
        <dbReference type="ARBA" id="ARBA00023004"/>
    </source>
</evidence>
<evidence type="ECO:0000256" key="7">
    <source>
        <dbReference type="ARBA" id="ARBA00022729"/>
    </source>
</evidence>
<dbReference type="EMBL" id="JAANIA010000101">
    <property type="protein sequence ID" value="KAG5327193.1"/>
    <property type="molecule type" value="Genomic_DNA"/>
</dbReference>
<evidence type="ECO:0000313" key="19">
    <source>
        <dbReference type="EMBL" id="KAG5327193.1"/>
    </source>
</evidence>
<dbReference type="InterPro" id="IPR036526">
    <property type="entry name" value="C-N_Hydrolase_sf"/>
</dbReference>
<comment type="cofactor">
    <cofactor evidence="15">
        <name>[2Fe-2S] cluster</name>
        <dbReference type="ChEBI" id="CHEBI:190135"/>
    </cofactor>
</comment>
<gene>
    <name evidence="19" type="ORF">G6Z78_0007619</name>
</gene>
<evidence type="ECO:0000256" key="2">
    <source>
        <dbReference type="ARBA" id="ARBA00008225"/>
    </source>
</evidence>
<dbReference type="InterPro" id="IPR003010">
    <property type="entry name" value="C-N_Hydrolase"/>
</dbReference>
<dbReference type="Gene3D" id="2.102.10.10">
    <property type="entry name" value="Rieske [2Fe-2S] iron-sulphur domain"/>
    <property type="match status" value="1"/>
</dbReference>
<keyword evidence="6" id="KW-0479">Metal-binding</keyword>
<dbReference type="PANTHER" id="PTHR10609:SF14">
    <property type="entry name" value="BIOTINIDASE"/>
    <property type="match status" value="1"/>
</dbReference>
<keyword evidence="5" id="KW-0001">2Fe-2S</keyword>
<dbReference type="GO" id="GO:0016020">
    <property type="term" value="C:membrane"/>
    <property type="evidence" value="ECO:0007669"/>
    <property type="project" value="UniProtKB-SubCell"/>
</dbReference>
<evidence type="ECO:0000256" key="1">
    <source>
        <dbReference type="ARBA" id="ARBA00004167"/>
    </source>
</evidence>
<dbReference type="AlphaFoldDB" id="A0A836FKM1"/>
<dbReference type="InterPro" id="IPR005805">
    <property type="entry name" value="Rieske_Fe-S_prot_C"/>
</dbReference>
<keyword evidence="14" id="KW-0325">Glycoprotein</keyword>
<evidence type="ECO:0000256" key="12">
    <source>
        <dbReference type="ARBA" id="ARBA00023136"/>
    </source>
</evidence>
<dbReference type="InterPro" id="IPR043957">
    <property type="entry name" value="Vanin_C"/>
</dbReference>
<dbReference type="Pfam" id="PF00355">
    <property type="entry name" value="Rieske"/>
    <property type="match status" value="1"/>
</dbReference>
<evidence type="ECO:0000256" key="13">
    <source>
        <dbReference type="ARBA" id="ARBA00023157"/>
    </source>
</evidence>
<feature type="domain" description="Rieske" evidence="18">
    <location>
        <begin position="633"/>
        <end position="702"/>
    </location>
</feature>
<dbReference type="GO" id="GO:0051537">
    <property type="term" value="F:2 iron, 2 sulfur cluster binding"/>
    <property type="evidence" value="ECO:0007669"/>
    <property type="project" value="UniProtKB-KW"/>
</dbReference>
<reference evidence="19" key="1">
    <citation type="submission" date="2020-02" db="EMBL/GenBank/DDBJ databases">
        <title>Relaxed selection underlies rapid genomic changes in the transitions from sociality to social parasitism in ants.</title>
        <authorList>
            <person name="Bi X."/>
        </authorList>
    </citation>
    <scope>NUCLEOTIDE SEQUENCE</scope>
    <source>
        <strain evidence="19">BGI-DK2014c</strain>
        <tissue evidence="19">Whole body</tissue>
    </source>
</reference>
<dbReference type="PANTHER" id="PTHR10609">
    <property type="entry name" value="BIOTINIDASE-RELATED"/>
    <property type="match status" value="1"/>
</dbReference>
<dbReference type="PRINTS" id="PR00162">
    <property type="entry name" value="RIESKE"/>
</dbReference>
<dbReference type="PROSITE" id="PS50263">
    <property type="entry name" value="CN_HYDROLASE"/>
    <property type="match status" value="1"/>
</dbReference>
<dbReference type="Pfam" id="PF19018">
    <property type="entry name" value="Vanin_C"/>
    <property type="match status" value="1"/>
</dbReference>
<dbReference type="Proteomes" id="UP000668214">
    <property type="component" value="Unassembled WGS sequence"/>
</dbReference>
<protein>
    <submittedName>
        <fullName evidence="19">VNNL1 protein</fullName>
    </submittedName>
</protein>
<keyword evidence="11" id="KW-0411">Iron-sulfur</keyword>
<comment type="similarity">
    <text evidence="2">Belongs to the carbon-nitrogen hydrolase superfamily. BTD/VNN family.</text>
</comment>
<dbReference type="GO" id="GO:0046872">
    <property type="term" value="F:metal ion binding"/>
    <property type="evidence" value="ECO:0007669"/>
    <property type="project" value="UniProtKB-KW"/>
</dbReference>
<dbReference type="FunFam" id="2.102.10.10:FF:000001">
    <property type="entry name" value="Cytochrome b-c1 complex subunit Rieske, mitochondrial"/>
    <property type="match status" value="1"/>
</dbReference>
<dbReference type="InterPro" id="IPR040154">
    <property type="entry name" value="Biotinidase/VNN"/>
</dbReference>
<comment type="similarity">
    <text evidence="3">Belongs to the Rieske iron-sulfur protein family.</text>
</comment>
<keyword evidence="9" id="KW-1133">Transmembrane helix</keyword>
<evidence type="ECO:0000256" key="16">
    <source>
        <dbReference type="SAM" id="SignalP"/>
    </source>
</evidence>
<evidence type="ECO:0000256" key="3">
    <source>
        <dbReference type="ARBA" id="ARBA00010651"/>
    </source>
</evidence>
<feature type="non-terminal residue" evidence="19">
    <location>
        <position position="704"/>
    </location>
</feature>
<keyword evidence="10" id="KW-0408">Iron</keyword>
<dbReference type="GO" id="GO:0008121">
    <property type="term" value="F:quinol-cytochrome-c reductase activity"/>
    <property type="evidence" value="ECO:0007669"/>
    <property type="project" value="InterPro"/>
</dbReference>
<evidence type="ECO:0000256" key="14">
    <source>
        <dbReference type="ARBA" id="ARBA00023180"/>
    </source>
</evidence>
<feature type="domain" description="CN hydrolase" evidence="17">
    <location>
        <begin position="30"/>
        <end position="300"/>
    </location>
</feature>
<evidence type="ECO:0000256" key="11">
    <source>
        <dbReference type="ARBA" id="ARBA00023014"/>
    </source>
</evidence>
<keyword evidence="7 16" id="KW-0732">Signal</keyword>
<proteinExistence type="inferred from homology"/>
<dbReference type="NCBIfam" id="TIGR01416">
    <property type="entry name" value="Rieske_proteo"/>
    <property type="match status" value="1"/>
</dbReference>
<keyword evidence="20" id="KW-1185">Reference proteome</keyword>
<keyword evidence="4" id="KW-0812">Transmembrane</keyword>
<sequence>MNHQCVIVYLLLVACTHLSHQKSTPDSSTYVAAVVEYPPIYSTNSSETLRINSDAYVELIKNASLRNADIIVFPEDGLTTVQLPTREKMGEWTTIIPSASANYIPCSQNTVEVSETLKKISCAARDNDIYVVINIAEKAPCYDVPCPRDKVFYYNSNVVFDRTGKIIARYRKTNLFHEYQFNVTTIPEVVSFDTDFGVKFGTFICFDILFHEPALELTRNHQVTDFVYPTAWFSEAPFLTAVQTQMGWSFAENVNLLASGYNRPSFGNAGSGIYLGRRGIGKAIMPTATHKDLLVLEINKINKETKYNNNYDSMDSSTNQKKVIPFHHGTNQHVFLKHESIKAYQTSSLKGNAIETICQNGFCCDFKVEIAKVDPNTKYRLVVFNGDRFYGDVKAGIRTCGIIQCSNDSLSSCGSVQESETIFSNIDITATFHNYKNSLIMPSTLNPDLLPLKNWTFLDHTHNDHIHVNMFSNMRTNNLVTFGIYSRNFNKNNANRTSFYTINYFKLRRYSYADIPRVNFDEHRPESLKDLKTRNLDERRTLRSLNSFVGCVAGLYGFKAHLLHYILMFMPSRDILAEAQLEVKLNGIPEGKVLIVKWREKPVFIYHRSQSIIDQERSVDLSELRDPQTDDDRVKRSEWLVVLGICTHLGCIAIPNAGIIPGGFFCPCHGSHYDGAGRIRKGPAMTNLEIPKYSFTDDNKIIIG</sequence>
<name>A0A836FKM1_9HYME</name>
<comment type="caution">
    <text evidence="19">The sequence shown here is derived from an EMBL/GenBank/DDBJ whole genome shotgun (WGS) entry which is preliminary data.</text>
</comment>
<evidence type="ECO:0000256" key="6">
    <source>
        <dbReference type="ARBA" id="ARBA00022723"/>
    </source>
</evidence>